<dbReference type="Gene3D" id="3.30.200.20">
    <property type="entry name" value="Phosphorylase Kinase, domain 1"/>
    <property type="match status" value="1"/>
</dbReference>
<keyword evidence="2 4" id="KW-0547">Nucleotide-binding</keyword>
<dbReference type="GO" id="GO:1902554">
    <property type="term" value="C:serine/threonine protein kinase complex"/>
    <property type="evidence" value="ECO:0007669"/>
    <property type="project" value="TreeGrafter"/>
</dbReference>
<protein>
    <submittedName>
        <fullName evidence="8">Kinase-like domain-containing protein</fullName>
    </submittedName>
</protein>
<keyword evidence="5" id="KW-0418">Kinase</keyword>
<keyword evidence="3 4" id="KW-0067">ATP-binding</keyword>
<dbReference type="PROSITE" id="PS50011">
    <property type="entry name" value="PROTEIN_KINASE_DOM"/>
    <property type="match status" value="1"/>
</dbReference>
<dbReference type="OrthoDB" id="248923at2759"/>
<keyword evidence="9" id="KW-1185">Reference proteome</keyword>
<feature type="compositionally biased region" description="Pro residues" evidence="6">
    <location>
        <begin position="76"/>
        <end position="86"/>
    </location>
</feature>
<feature type="compositionally biased region" description="Low complexity" evidence="6">
    <location>
        <begin position="13"/>
        <end position="75"/>
    </location>
</feature>
<dbReference type="InterPro" id="IPR008271">
    <property type="entry name" value="Ser/Thr_kinase_AS"/>
</dbReference>
<dbReference type="PROSITE" id="PS00107">
    <property type="entry name" value="PROTEIN_KINASE_ATP"/>
    <property type="match status" value="1"/>
</dbReference>
<name>A0A8H7ZPV1_9FUNG</name>
<accession>A0A8H7ZPV1</accession>
<evidence type="ECO:0000256" key="5">
    <source>
        <dbReference type="RuleBase" id="RU000304"/>
    </source>
</evidence>
<dbReference type="InterPro" id="IPR011009">
    <property type="entry name" value="Kinase-like_dom_sf"/>
</dbReference>
<dbReference type="GO" id="GO:0004674">
    <property type="term" value="F:protein serine/threonine kinase activity"/>
    <property type="evidence" value="ECO:0007669"/>
    <property type="project" value="UniProtKB-KW"/>
</dbReference>
<dbReference type="PROSITE" id="PS00108">
    <property type="entry name" value="PROTEIN_KINASE_ST"/>
    <property type="match status" value="1"/>
</dbReference>
<proteinExistence type="inferred from homology"/>
<dbReference type="EMBL" id="JAEFCI010010317">
    <property type="protein sequence ID" value="KAG5457286.1"/>
    <property type="molecule type" value="Genomic_DNA"/>
</dbReference>
<dbReference type="AlphaFoldDB" id="A0A8H7ZPV1"/>
<dbReference type="Gene3D" id="1.10.510.10">
    <property type="entry name" value="Transferase(Phosphotransferase) domain 1"/>
    <property type="match status" value="1"/>
</dbReference>
<dbReference type="SMART" id="SM00220">
    <property type="entry name" value="S_TKc"/>
    <property type="match status" value="1"/>
</dbReference>
<gene>
    <name evidence="8" type="ORF">BJ554DRAFT_2744</name>
</gene>
<dbReference type="PANTHER" id="PTHR48014:SF21">
    <property type="entry name" value="SERINE_THREONINE-PROTEIN KINASE FRAY2"/>
    <property type="match status" value="1"/>
</dbReference>
<evidence type="ECO:0000313" key="8">
    <source>
        <dbReference type="EMBL" id="KAG5457286.1"/>
    </source>
</evidence>
<keyword evidence="5" id="KW-0723">Serine/threonine-protein kinase</keyword>
<dbReference type="GO" id="GO:0043539">
    <property type="term" value="F:protein serine/threonine kinase activator activity"/>
    <property type="evidence" value="ECO:0007669"/>
    <property type="project" value="InterPro"/>
</dbReference>
<evidence type="ECO:0000256" key="6">
    <source>
        <dbReference type="SAM" id="MobiDB-lite"/>
    </source>
</evidence>
<dbReference type="SUPFAM" id="SSF56112">
    <property type="entry name" value="Protein kinase-like (PK-like)"/>
    <property type="match status" value="1"/>
</dbReference>
<comment type="similarity">
    <text evidence="1">Belongs to the protein kinase superfamily. STE Ser/Thr protein kinase family. STE20 subfamily.</text>
</comment>
<dbReference type="PANTHER" id="PTHR48014">
    <property type="entry name" value="SERINE/THREONINE-PROTEIN KINASE FRAY2"/>
    <property type="match status" value="1"/>
</dbReference>
<dbReference type="InterPro" id="IPR047173">
    <property type="entry name" value="STRAD_A/B-like"/>
</dbReference>
<feature type="binding site" evidence="4">
    <location>
        <position position="176"/>
    </location>
    <ligand>
        <name>ATP</name>
        <dbReference type="ChEBI" id="CHEBI:30616"/>
    </ligand>
</feature>
<comment type="caution">
    <text evidence="8">The sequence shown here is derived from an EMBL/GenBank/DDBJ whole genome shotgun (WGS) entry which is preliminary data.</text>
</comment>
<dbReference type="InterPro" id="IPR017441">
    <property type="entry name" value="Protein_kinase_ATP_BS"/>
</dbReference>
<feature type="region of interest" description="Disordered" evidence="6">
    <location>
        <begin position="1"/>
        <end position="94"/>
    </location>
</feature>
<evidence type="ECO:0000256" key="3">
    <source>
        <dbReference type="ARBA" id="ARBA00022840"/>
    </source>
</evidence>
<evidence type="ECO:0000259" key="7">
    <source>
        <dbReference type="PROSITE" id="PS50011"/>
    </source>
</evidence>
<dbReference type="GO" id="GO:0006611">
    <property type="term" value="P:protein export from nucleus"/>
    <property type="evidence" value="ECO:0007669"/>
    <property type="project" value="TreeGrafter"/>
</dbReference>
<dbReference type="Proteomes" id="UP000673691">
    <property type="component" value="Unassembled WGS sequence"/>
</dbReference>
<feature type="non-terminal residue" evidence="8">
    <location>
        <position position="380"/>
    </location>
</feature>
<organism evidence="8 9">
    <name type="scientific">Olpidium bornovanus</name>
    <dbReference type="NCBI Taxonomy" id="278681"/>
    <lineage>
        <taxon>Eukaryota</taxon>
        <taxon>Fungi</taxon>
        <taxon>Fungi incertae sedis</taxon>
        <taxon>Olpidiomycota</taxon>
        <taxon>Olpidiomycotina</taxon>
        <taxon>Olpidiomycetes</taxon>
        <taxon>Olpidiales</taxon>
        <taxon>Olpidiaceae</taxon>
        <taxon>Olpidium</taxon>
    </lineage>
</organism>
<evidence type="ECO:0000256" key="4">
    <source>
        <dbReference type="PROSITE-ProRule" id="PRU10141"/>
    </source>
</evidence>
<evidence type="ECO:0000256" key="1">
    <source>
        <dbReference type="ARBA" id="ARBA00008874"/>
    </source>
</evidence>
<dbReference type="Pfam" id="PF00069">
    <property type="entry name" value="Pkinase"/>
    <property type="match status" value="1"/>
</dbReference>
<evidence type="ECO:0000256" key="2">
    <source>
        <dbReference type="ARBA" id="ARBA00022741"/>
    </source>
</evidence>
<reference evidence="8 9" key="1">
    <citation type="journal article" name="Sci. Rep.">
        <title>Genome-scale phylogenetic analyses confirm Olpidium as the closest living zoosporic fungus to the non-flagellated, terrestrial fungi.</title>
        <authorList>
            <person name="Chang Y."/>
            <person name="Rochon D."/>
            <person name="Sekimoto S."/>
            <person name="Wang Y."/>
            <person name="Chovatia M."/>
            <person name="Sandor L."/>
            <person name="Salamov A."/>
            <person name="Grigoriev I.V."/>
            <person name="Stajich J.E."/>
            <person name="Spatafora J.W."/>
        </authorList>
    </citation>
    <scope>NUCLEOTIDE SEQUENCE [LARGE SCALE GENOMIC DNA]</scope>
    <source>
        <strain evidence="8">S191</strain>
    </source>
</reference>
<keyword evidence="5" id="KW-0808">Transferase</keyword>
<evidence type="ECO:0000313" key="9">
    <source>
        <dbReference type="Proteomes" id="UP000673691"/>
    </source>
</evidence>
<feature type="domain" description="Protein kinase" evidence="7">
    <location>
        <begin position="147"/>
        <end position="380"/>
    </location>
</feature>
<feature type="compositionally biased region" description="Polar residues" evidence="6">
    <location>
        <begin position="1"/>
        <end position="12"/>
    </location>
</feature>
<sequence length="380" mass="42292">MQQQESPTQQVELQGHPLPQLGPQQIQPRDQQEDAQQQSQGALGPQPRQVAPPAQPSALLESSGRQQPSSSVSPSPASPPLAPAPRDPWRPLVQRPHMGRSLTMTAEMASTAALRRTSSIPAPSAQYKIRRGRGLPEELFSLNPEDYDLKNIIGFGGSAVVHIAAYRPLSKNVAVKVIDLDRFERNQIDELRVRSCCQFRQLTAAVRFQRETQVMSLCRHPHVLRVYGSFVTGSKLYIITPFLSAGLLPSLLRVVVANPGRLLIGQVAIRFLFGYPEARAPRRLPAQKWPYTPVRVDFAKLDVRGGFVDMHLTLLPYRDVKAGNLLMDENGHVLLGDFGVSSSLHDHSDMRGRRKTFVGTPCWMAPEVMEQLGYDYKADM</sequence>
<dbReference type="GO" id="GO:0005524">
    <property type="term" value="F:ATP binding"/>
    <property type="evidence" value="ECO:0007669"/>
    <property type="project" value="UniProtKB-UniRule"/>
</dbReference>
<dbReference type="InterPro" id="IPR000719">
    <property type="entry name" value="Prot_kinase_dom"/>
</dbReference>